<gene>
    <name evidence="1" type="ORF">TRFO_12780</name>
</gene>
<dbReference type="GeneID" id="94831549"/>
<proteinExistence type="predicted"/>
<dbReference type="InterPro" id="IPR045189">
    <property type="entry name" value="UBR4-like"/>
</dbReference>
<evidence type="ECO:0000313" key="1">
    <source>
        <dbReference type="EMBL" id="OHT16911.1"/>
    </source>
</evidence>
<evidence type="ECO:0000313" key="2">
    <source>
        <dbReference type="Proteomes" id="UP000179807"/>
    </source>
</evidence>
<organism evidence="1 2">
    <name type="scientific">Tritrichomonas foetus</name>
    <dbReference type="NCBI Taxonomy" id="1144522"/>
    <lineage>
        <taxon>Eukaryota</taxon>
        <taxon>Metamonada</taxon>
        <taxon>Parabasalia</taxon>
        <taxon>Tritrichomonadida</taxon>
        <taxon>Tritrichomonadidae</taxon>
        <taxon>Tritrichomonas</taxon>
    </lineage>
</organism>
<dbReference type="PANTHER" id="PTHR21725:SF1">
    <property type="entry name" value="E3 UBIQUITIN-PROTEIN LIGASE UBR4"/>
    <property type="match status" value="1"/>
</dbReference>
<dbReference type="RefSeq" id="XP_068370047.1">
    <property type="nucleotide sequence ID" value="XM_068496845.1"/>
</dbReference>
<accession>A0A1J4L083</accession>
<dbReference type="VEuPathDB" id="TrichDB:TRFO_12780"/>
<name>A0A1J4L083_9EUKA</name>
<reference evidence="1" key="1">
    <citation type="submission" date="2016-10" db="EMBL/GenBank/DDBJ databases">
        <authorList>
            <person name="Benchimol M."/>
            <person name="Almeida L.G."/>
            <person name="Vasconcelos A.T."/>
            <person name="Perreira-Neves A."/>
            <person name="Rosa I.A."/>
            <person name="Tasca T."/>
            <person name="Bogo M.R."/>
            <person name="de Souza W."/>
        </authorList>
    </citation>
    <scope>NUCLEOTIDE SEQUENCE [LARGE SCALE GENOMIC DNA]</scope>
    <source>
        <strain evidence="1">K</strain>
    </source>
</reference>
<dbReference type="OrthoDB" id="1748826at2759"/>
<dbReference type="EMBL" id="MLAK01000057">
    <property type="protein sequence ID" value="OHT16911.1"/>
    <property type="molecule type" value="Genomic_DNA"/>
</dbReference>
<sequence length="1296" mass="149376">MEKFEKLSFVSSCDVPPIEKLLQSIQEDANSSFYRLGTSLHFAQSLNPLYTLVSLRDIVNLSPLSPTIPYKESEWIPTNSYKWLFLIVSIASRQISNDSELEGGKIKFIYKTFGNFISRADPTKNWAISLISGVICATVRMIDETGIIPDDIFEYFSYDVLKTFLPSETQKNSNSKTPVKILPKNPPSNILLTDFSERDILLYSFPVASANISQNNVFGEQLKILYISVLRLLNHLMKIKLPEKVKEYCHEIQKLYVRVETAEYAKKVLIQLFNNNEEKAIEFSDTIQYTKAANLLHAFHFNTDKFTKPLSYNDTVLCVRELKKMSKIASNHPIYFKNFLNKTKSTVAALVAILASDYDSEFISVAPLLLKIGEIQLDDLSIPLDLFIQTENKNLRNELEKLLLIQDTKLFIQTILKSLHHAINFGFKSQPFFELLEKLIEKHEKMNENYQNSNEINGENDDYPNENVAKILVSNLLTIMKKCHYDCEHIPQIYSLISKYITVNAHYLETSVCMCNFQEKPKKNYNIDLVKQFQKFQYSGIISKLKTPMIISAVQLKYSQKRFTLQKLPRTVQVFVSDSEITDQNQLISNSVEWRKICDLRFARDSSFAKSTLRLPLFATSIQFKFASFYETEHVKLVCPQCGTDITESRAGLCPTCRDNVFKCNRCRNINYSNIDGFICNECGNSNYAQLEFAILAKPYYSHTHITNDNECTAALKACDELLASAQNSVDSLNRLRKQIEDTLSPLNAGDKAVLLNNLYNDKCHAQFQLLSEYVQHVYAIRGAVNSFKGKSNKSLNFNSRQNCFNCRQIFIKNSINFVVSTAKYDSIYNSLPIPEILDEFLNSDIFADAAVAGLVSYSKCRPESIEYFIDKINRELPNVNANQIRLLIEIQSIDDKYKYERLRKLFSLIISFMKSNNQNSFNLAKPLILSLLTSPLIVQSGNRLLLYKGYNSFVYTVKNQKIQESTHQEENQQSSHQNDKKWRQLEFVNPNDFNISDDVNHFYLVECNSFSIRSTFCEFFQKAAKLSTQSFNKAFNFILEIISKIETYEEKYDQILSVLFEFLKYNPNKVHHILFSDFFDRLVNLFINEILQMKSTMLLAIPNIKCNSPLLKFAQILEFILNKPENFFFVLHRKKESIEKFIDVYHYVNSSFIAQTEDVKYSLKLLKMTTIKSMSPFLFMNSTFVENRHAKTMKEFADHLFNNTEELLRNSLGARKGISISAKGENAKIVSHDTPLKEVIEIPEGKVAEICEFIVSPEIKVGDLWLRLWVPSKGATRLEVVIAEPNEELEKIESL</sequence>
<protein>
    <submittedName>
        <fullName evidence="1">Uncharacterized protein</fullName>
    </submittedName>
</protein>
<dbReference type="PANTHER" id="PTHR21725">
    <property type="entry name" value="E3 UBIQUITIN-PROTEIN LIGASE UBR4"/>
    <property type="match status" value="1"/>
</dbReference>
<dbReference type="Proteomes" id="UP000179807">
    <property type="component" value="Unassembled WGS sequence"/>
</dbReference>
<keyword evidence="2" id="KW-1185">Reference proteome</keyword>
<comment type="caution">
    <text evidence="1">The sequence shown here is derived from an EMBL/GenBank/DDBJ whole genome shotgun (WGS) entry which is preliminary data.</text>
</comment>